<dbReference type="EMBL" id="CP104067">
    <property type="protein sequence ID" value="WAH40251.1"/>
    <property type="molecule type" value="Genomic_DNA"/>
</dbReference>
<dbReference type="Gene3D" id="3.40.50.720">
    <property type="entry name" value="NAD(P)-binding Rossmann-like Domain"/>
    <property type="match status" value="1"/>
</dbReference>
<evidence type="ECO:0000259" key="3">
    <source>
        <dbReference type="Pfam" id="PF08240"/>
    </source>
</evidence>
<dbReference type="InterPro" id="IPR011032">
    <property type="entry name" value="GroES-like_sf"/>
</dbReference>
<sequence length="379" mass="41130">MEREVRAAVMTGSGETEIQHLHLPDIGLEDGLLKIEAAGVCGSDVRHYRAQITEPRILGHENLGRVVALGSIARDRWGVSEGDRVLLEEYLPCGHCYACRTGNFRSCWATDSLLSPTAIRFGSTPLQIGPGLWGGYAEYLYLHPRTVFHHVDERIPAIEAVLALPISNGIEWVCREGQLQPGQTIVILGPGQQGLGCVLAARLAGAKTIIVVGLERDAKRLEVAKELGADVVFHGVDRDLIELVYELTRGEGADMVVDTARGSDETVGLAVKLLKKHGQLILPTGAPEGLTQFPVSLLAKRCLTLRGVRGHSYAAVELALDLIGSRKYQVGKMSTHHFPIEKVDHAIRLTAGEFPEQAVHVTILPDLALPDLEQGSVRT</sequence>
<feature type="domain" description="Alcohol dehydrogenase-like C-terminal" evidence="2">
    <location>
        <begin position="194"/>
        <end position="323"/>
    </location>
</feature>
<dbReference type="PANTHER" id="PTHR43401">
    <property type="entry name" value="L-THREONINE 3-DEHYDROGENASE"/>
    <property type="match status" value="1"/>
</dbReference>
<keyword evidence="1" id="KW-0560">Oxidoreductase</keyword>
<dbReference type="SUPFAM" id="SSF51735">
    <property type="entry name" value="NAD(P)-binding Rossmann-fold domains"/>
    <property type="match status" value="1"/>
</dbReference>
<evidence type="ECO:0000313" key="5">
    <source>
        <dbReference type="Proteomes" id="UP001164761"/>
    </source>
</evidence>
<evidence type="ECO:0000256" key="1">
    <source>
        <dbReference type="ARBA" id="ARBA00023002"/>
    </source>
</evidence>
<name>A0ABY6ZDC1_9BACL</name>
<dbReference type="Gene3D" id="3.90.180.10">
    <property type="entry name" value="Medium-chain alcohol dehydrogenases, catalytic domain"/>
    <property type="match status" value="1"/>
</dbReference>
<dbReference type="InterPro" id="IPR036291">
    <property type="entry name" value="NAD(P)-bd_dom_sf"/>
</dbReference>
<reference evidence="4" key="1">
    <citation type="submission" date="2022-08" db="EMBL/GenBank/DDBJ databases">
        <title>Alicyclobacillus fastidiosus DSM 17978, complete genome.</title>
        <authorList>
            <person name="Wang Q."/>
            <person name="Cai R."/>
            <person name="Wang Z."/>
        </authorList>
    </citation>
    <scope>NUCLEOTIDE SEQUENCE</scope>
    <source>
        <strain evidence="4">DSM 17978</strain>
    </source>
</reference>
<feature type="domain" description="Alcohol dehydrogenase-like N-terminal" evidence="3">
    <location>
        <begin position="32"/>
        <end position="148"/>
    </location>
</feature>
<dbReference type="InterPro" id="IPR013149">
    <property type="entry name" value="ADH-like_C"/>
</dbReference>
<organism evidence="4 5">
    <name type="scientific">Alicyclobacillus fastidiosus</name>
    <dbReference type="NCBI Taxonomy" id="392011"/>
    <lineage>
        <taxon>Bacteria</taxon>
        <taxon>Bacillati</taxon>
        <taxon>Bacillota</taxon>
        <taxon>Bacilli</taxon>
        <taxon>Bacillales</taxon>
        <taxon>Alicyclobacillaceae</taxon>
        <taxon>Alicyclobacillus</taxon>
    </lineage>
</organism>
<evidence type="ECO:0000259" key="2">
    <source>
        <dbReference type="Pfam" id="PF00107"/>
    </source>
</evidence>
<dbReference type="Pfam" id="PF08240">
    <property type="entry name" value="ADH_N"/>
    <property type="match status" value="1"/>
</dbReference>
<dbReference type="InterPro" id="IPR013154">
    <property type="entry name" value="ADH-like_N"/>
</dbReference>
<dbReference type="SUPFAM" id="SSF50129">
    <property type="entry name" value="GroES-like"/>
    <property type="match status" value="1"/>
</dbReference>
<gene>
    <name evidence="4" type="ORF">NZD89_17975</name>
</gene>
<dbReference type="PANTHER" id="PTHR43401:SF2">
    <property type="entry name" value="L-THREONINE 3-DEHYDROGENASE"/>
    <property type="match status" value="1"/>
</dbReference>
<protein>
    <submittedName>
        <fullName evidence="4">Zinc-binding dehydrogenase</fullName>
    </submittedName>
</protein>
<proteinExistence type="predicted"/>
<dbReference type="Proteomes" id="UP001164761">
    <property type="component" value="Chromosome"/>
</dbReference>
<keyword evidence="5" id="KW-1185">Reference proteome</keyword>
<accession>A0ABY6ZDC1</accession>
<dbReference type="Pfam" id="PF00107">
    <property type="entry name" value="ADH_zinc_N"/>
    <property type="match status" value="1"/>
</dbReference>
<dbReference type="RefSeq" id="WP_268004148.1">
    <property type="nucleotide sequence ID" value="NZ_BSUT01000001.1"/>
</dbReference>
<evidence type="ECO:0000313" key="4">
    <source>
        <dbReference type="EMBL" id="WAH40251.1"/>
    </source>
</evidence>
<dbReference type="InterPro" id="IPR050129">
    <property type="entry name" value="Zn_alcohol_dh"/>
</dbReference>